<dbReference type="CDD" id="cd10936">
    <property type="entry name" value="CE4_DAC2"/>
    <property type="match status" value="1"/>
</dbReference>
<feature type="signal peptide" evidence="2">
    <location>
        <begin position="1"/>
        <end position="23"/>
    </location>
</feature>
<dbReference type="InterPro" id="IPR011330">
    <property type="entry name" value="Glyco_hydro/deAcase_b/a-brl"/>
</dbReference>
<dbReference type="OrthoDB" id="9784811at2"/>
<dbReference type="PANTHER" id="PTHR30105:SF2">
    <property type="entry name" value="DIVERGENT POLYSACCHARIDE DEACETYLASE SUPERFAMILY"/>
    <property type="match status" value="1"/>
</dbReference>
<evidence type="ECO:0000313" key="3">
    <source>
        <dbReference type="EMBL" id="TCV93492.1"/>
    </source>
</evidence>
<proteinExistence type="predicted"/>
<dbReference type="PROSITE" id="PS51257">
    <property type="entry name" value="PROKAR_LIPOPROTEIN"/>
    <property type="match status" value="1"/>
</dbReference>
<sequence length="315" mass="34162">MSRFKRLIIVFSALTLACGAAQAGKLSIVIDDFGYRPANEKKILAMPKNISIAVLPDAPHAREMAVAAHQQGREVLIHLPMAPLSKQPLERNTLHPAMSREEVSRIVAEAVGKVPYASGLNNHMGSAMTSSLSGMQNVMQVLSHYQFYFLDSMTIAGSQSQAAAAGTGVKVIKRNVFLDDSQNEAEIRKQFTRAVELARRKGHAIAIGHPHPATVRVLQQMLPALPADIELVRPSMLLDEPVSSGSHPRPSVPAPAPVKPRNPFHGIGLCAFRHRPSPVYADAMFKVLSTSIVASMSDILSSRRTLPQQEPATPK</sequence>
<evidence type="ECO:0008006" key="5">
    <source>
        <dbReference type="Google" id="ProtNLM"/>
    </source>
</evidence>
<dbReference type="Gene3D" id="3.20.20.370">
    <property type="entry name" value="Glycoside hydrolase/deacetylase"/>
    <property type="match status" value="1"/>
</dbReference>
<dbReference type="Proteomes" id="UP000295719">
    <property type="component" value="Unassembled WGS sequence"/>
</dbReference>
<evidence type="ECO:0000313" key="4">
    <source>
        <dbReference type="Proteomes" id="UP000295719"/>
    </source>
</evidence>
<feature type="region of interest" description="Disordered" evidence="1">
    <location>
        <begin position="240"/>
        <end position="259"/>
    </location>
</feature>
<reference evidence="3 4" key="1">
    <citation type="submission" date="2019-03" db="EMBL/GenBank/DDBJ databases">
        <title>Genomic Encyclopedia of Type Strains, Phase IV (KMG-IV): sequencing the most valuable type-strain genomes for metagenomic binning, comparative biology and taxonomic classification.</title>
        <authorList>
            <person name="Goeker M."/>
        </authorList>
    </citation>
    <scope>NUCLEOTIDE SEQUENCE [LARGE SCALE GENOMIC DNA]</scope>
    <source>
        <strain evidence="3 4">DSM 19580</strain>
    </source>
</reference>
<keyword evidence="4" id="KW-1185">Reference proteome</keyword>
<accession>A0A4R3YMP3</accession>
<feature type="chain" id="PRO_5020486310" description="Divergent polysaccharide deacetylase" evidence="2">
    <location>
        <begin position="24"/>
        <end position="315"/>
    </location>
</feature>
<dbReference type="SUPFAM" id="SSF88713">
    <property type="entry name" value="Glycoside hydrolase/deacetylase"/>
    <property type="match status" value="1"/>
</dbReference>
<comment type="caution">
    <text evidence="3">The sequence shown here is derived from an EMBL/GenBank/DDBJ whole genome shotgun (WGS) entry which is preliminary data.</text>
</comment>
<name>A0A4R3YMP3_9GAMM</name>
<gene>
    <name evidence="3" type="ORF">EDC52_10948</name>
</gene>
<dbReference type="EMBL" id="SMCR01000009">
    <property type="protein sequence ID" value="TCV93492.1"/>
    <property type="molecule type" value="Genomic_DNA"/>
</dbReference>
<feature type="compositionally biased region" description="Pro residues" evidence="1">
    <location>
        <begin position="250"/>
        <end position="259"/>
    </location>
</feature>
<dbReference type="RefSeq" id="WP_131866675.1">
    <property type="nucleotide sequence ID" value="NZ_SMCR01000009.1"/>
</dbReference>
<dbReference type="PANTHER" id="PTHR30105">
    <property type="entry name" value="UNCHARACTERIZED YIBQ-RELATED"/>
    <property type="match status" value="1"/>
</dbReference>
<evidence type="ECO:0000256" key="1">
    <source>
        <dbReference type="SAM" id="MobiDB-lite"/>
    </source>
</evidence>
<dbReference type="AlphaFoldDB" id="A0A4R3YMP3"/>
<dbReference type="GO" id="GO:0005975">
    <property type="term" value="P:carbohydrate metabolic process"/>
    <property type="evidence" value="ECO:0007669"/>
    <property type="project" value="InterPro"/>
</dbReference>
<keyword evidence="2" id="KW-0732">Signal</keyword>
<dbReference type="InterPro" id="IPR006837">
    <property type="entry name" value="Divergent_DAC"/>
</dbReference>
<organism evidence="3 4">
    <name type="scientific">Biostraticola tofi</name>
    <dbReference type="NCBI Taxonomy" id="466109"/>
    <lineage>
        <taxon>Bacteria</taxon>
        <taxon>Pseudomonadati</taxon>
        <taxon>Pseudomonadota</taxon>
        <taxon>Gammaproteobacteria</taxon>
        <taxon>Enterobacterales</taxon>
        <taxon>Bruguierivoracaceae</taxon>
        <taxon>Biostraticola</taxon>
    </lineage>
</organism>
<protein>
    <recommendedName>
        <fullName evidence="5">Divergent polysaccharide deacetylase</fullName>
    </recommendedName>
</protein>
<evidence type="ECO:0000256" key="2">
    <source>
        <dbReference type="SAM" id="SignalP"/>
    </source>
</evidence>
<dbReference type="Pfam" id="PF04748">
    <property type="entry name" value="Polysacc_deac_2"/>
    <property type="match status" value="1"/>
</dbReference>